<sequence length="98" mass="11054">MDSFLRESLENSADLRVWRAIQAIRDYSLQHAPDNVSDFSWWGSFEQFYLGLANEFTGHDREALEIATDALLVRAGMQSWSLAKAALAVSRAQVPAHE</sequence>
<reference evidence="1 2" key="1">
    <citation type="submission" date="2015-10" db="EMBL/GenBank/DDBJ databases">
        <title>Genome sequencing and analysis of members of genus Stenotrophomonas.</title>
        <authorList>
            <person name="Patil P.P."/>
            <person name="Midha S."/>
            <person name="Patil P.B."/>
        </authorList>
    </citation>
    <scope>NUCLEOTIDE SEQUENCE [LARGE SCALE GENOMIC DNA]</scope>
    <source>
        <strain evidence="1 2">JCM 16536</strain>
    </source>
</reference>
<dbReference type="STRING" id="676599.ARC20_12865"/>
<keyword evidence="2" id="KW-1185">Reference proteome</keyword>
<evidence type="ECO:0000313" key="2">
    <source>
        <dbReference type="Proteomes" id="UP000051802"/>
    </source>
</evidence>
<name>A0A0R0ADZ2_9GAMM</name>
<evidence type="ECO:0000313" key="1">
    <source>
        <dbReference type="EMBL" id="KRG40706.1"/>
    </source>
</evidence>
<dbReference type="Proteomes" id="UP000051802">
    <property type="component" value="Unassembled WGS sequence"/>
</dbReference>
<organism evidence="1 2">
    <name type="scientific">Stenotrophomonas panacihumi</name>
    <dbReference type="NCBI Taxonomy" id="676599"/>
    <lineage>
        <taxon>Bacteria</taxon>
        <taxon>Pseudomonadati</taxon>
        <taxon>Pseudomonadota</taxon>
        <taxon>Gammaproteobacteria</taxon>
        <taxon>Lysobacterales</taxon>
        <taxon>Lysobacteraceae</taxon>
        <taxon>Stenotrophomonas</taxon>
    </lineage>
</organism>
<dbReference type="AlphaFoldDB" id="A0A0R0ADZ2"/>
<proteinExistence type="predicted"/>
<comment type="caution">
    <text evidence="1">The sequence shown here is derived from an EMBL/GenBank/DDBJ whole genome shotgun (WGS) entry which is preliminary data.</text>
</comment>
<dbReference type="EMBL" id="LLXU01000095">
    <property type="protein sequence ID" value="KRG40706.1"/>
    <property type="molecule type" value="Genomic_DNA"/>
</dbReference>
<dbReference type="RefSeq" id="WP_057647653.1">
    <property type="nucleotide sequence ID" value="NZ_LLXU01000095.1"/>
</dbReference>
<accession>A0A0R0ADZ2</accession>
<gene>
    <name evidence="1" type="ORF">ARC20_12865</name>
</gene>
<protein>
    <submittedName>
        <fullName evidence="1">Uncharacterized protein</fullName>
    </submittedName>
</protein>